<evidence type="ECO:0000256" key="1">
    <source>
        <dbReference type="PIRSR" id="PIRSR600760-2"/>
    </source>
</evidence>
<feature type="binding site" evidence="1">
    <location>
        <position position="67"/>
    </location>
    <ligand>
        <name>Mg(2+)</name>
        <dbReference type="ChEBI" id="CHEBI:18420"/>
        <label>1</label>
        <note>catalytic</note>
    </ligand>
</feature>
<keyword evidence="1" id="KW-0460">Magnesium</keyword>
<dbReference type="Gene3D" id="3.30.540.10">
    <property type="entry name" value="Fructose-1,6-Bisphosphatase, subunit A, domain 1"/>
    <property type="match status" value="1"/>
</dbReference>
<protein>
    <submittedName>
        <fullName evidence="2">Inositol monophosphatase family protein</fullName>
    </submittedName>
</protein>
<name>A0A4R4WYR7_9ACTN</name>
<dbReference type="Pfam" id="PF00459">
    <property type="entry name" value="Inositol_P"/>
    <property type="match status" value="1"/>
</dbReference>
<reference evidence="2 3" key="1">
    <citation type="submission" date="2019-02" db="EMBL/GenBank/DDBJ databases">
        <title>Draft genome sequences of novel Actinobacteria.</title>
        <authorList>
            <person name="Sahin N."/>
            <person name="Ay H."/>
            <person name="Saygin H."/>
        </authorList>
    </citation>
    <scope>NUCLEOTIDE SEQUENCE [LARGE SCALE GENOMIC DNA]</scope>
    <source>
        <strain evidence="2 3">16K104</strain>
    </source>
</reference>
<proteinExistence type="predicted"/>
<gene>
    <name evidence="2" type="ORF">E1218_18545</name>
</gene>
<dbReference type="Proteomes" id="UP000295172">
    <property type="component" value="Unassembled WGS sequence"/>
</dbReference>
<sequence length="272" mass="27810">MNTLTDAEVAIRAVEAGAAVVRATFGTAVNRFAKSATDFATEADLASERAILEVIGSLRPGDAVIGEEYGAIGQAARTWLVDPLCGTVNFAARSPMFAVNVALPDSGTTVAAVAQPLTGEVFWTDGTAVNVRRDGTDSPATCSATSRLVDVDIDATPGEDFLGAQLLTDEAFRAAFALRVCSTALTLAWVAVGRHAGYLTNGPLVDSVHFTAGTALCQAAGGVVTDFRGDPLHTGPGLVAAADATTHRRLLELIAPHLDGAVSGTRGGSSGD</sequence>
<dbReference type="SUPFAM" id="SSF56655">
    <property type="entry name" value="Carbohydrate phosphatase"/>
    <property type="match status" value="1"/>
</dbReference>
<comment type="caution">
    <text evidence="2">The sequence shown here is derived from an EMBL/GenBank/DDBJ whole genome shotgun (WGS) entry which is preliminary data.</text>
</comment>
<evidence type="ECO:0000313" key="3">
    <source>
        <dbReference type="Proteomes" id="UP000295172"/>
    </source>
</evidence>
<keyword evidence="3" id="KW-1185">Reference proteome</keyword>
<accession>A0A4R4WYR7</accession>
<dbReference type="PRINTS" id="PR00377">
    <property type="entry name" value="IMPHPHTASES"/>
</dbReference>
<dbReference type="Gene3D" id="3.40.190.80">
    <property type="match status" value="1"/>
</dbReference>
<dbReference type="RefSeq" id="WP_132321799.1">
    <property type="nucleotide sequence ID" value="NZ_SMKR01000077.1"/>
</dbReference>
<dbReference type="PANTHER" id="PTHR20854:SF4">
    <property type="entry name" value="INOSITOL-1-MONOPHOSPHATASE-RELATED"/>
    <property type="match status" value="1"/>
</dbReference>
<dbReference type="GO" id="GO:0008934">
    <property type="term" value="F:inositol monophosphate 1-phosphatase activity"/>
    <property type="evidence" value="ECO:0007669"/>
    <property type="project" value="TreeGrafter"/>
</dbReference>
<feature type="binding site" evidence="1">
    <location>
        <position position="84"/>
    </location>
    <ligand>
        <name>Mg(2+)</name>
        <dbReference type="ChEBI" id="CHEBI:18420"/>
        <label>1</label>
        <note>catalytic</note>
    </ligand>
</feature>
<feature type="binding site" evidence="1">
    <location>
        <position position="82"/>
    </location>
    <ligand>
        <name>Mg(2+)</name>
        <dbReference type="ChEBI" id="CHEBI:18420"/>
        <label>1</label>
        <note>catalytic</note>
    </ligand>
</feature>
<dbReference type="CDD" id="cd01637">
    <property type="entry name" value="IMPase_like"/>
    <property type="match status" value="1"/>
</dbReference>
<dbReference type="AlphaFoldDB" id="A0A4R4WYR7"/>
<evidence type="ECO:0000313" key="2">
    <source>
        <dbReference type="EMBL" id="TDD22915.1"/>
    </source>
</evidence>
<dbReference type="EMBL" id="SMKR01000077">
    <property type="protein sequence ID" value="TDD22915.1"/>
    <property type="molecule type" value="Genomic_DNA"/>
</dbReference>
<dbReference type="OrthoDB" id="9772456at2"/>
<dbReference type="PANTHER" id="PTHR20854">
    <property type="entry name" value="INOSITOL MONOPHOSPHATASE"/>
    <property type="match status" value="1"/>
</dbReference>
<dbReference type="GO" id="GO:0006020">
    <property type="term" value="P:inositol metabolic process"/>
    <property type="evidence" value="ECO:0007669"/>
    <property type="project" value="TreeGrafter"/>
</dbReference>
<comment type="cofactor">
    <cofactor evidence="1">
        <name>Mg(2+)</name>
        <dbReference type="ChEBI" id="CHEBI:18420"/>
    </cofactor>
</comment>
<dbReference type="GO" id="GO:0007165">
    <property type="term" value="P:signal transduction"/>
    <property type="evidence" value="ECO:0007669"/>
    <property type="project" value="TreeGrafter"/>
</dbReference>
<dbReference type="InterPro" id="IPR000760">
    <property type="entry name" value="Inositol_monophosphatase-like"/>
</dbReference>
<organism evidence="2 3">
    <name type="scientific">Kribbella turkmenica</name>
    <dbReference type="NCBI Taxonomy" id="2530375"/>
    <lineage>
        <taxon>Bacteria</taxon>
        <taxon>Bacillati</taxon>
        <taxon>Actinomycetota</taxon>
        <taxon>Actinomycetes</taxon>
        <taxon>Propionibacteriales</taxon>
        <taxon>Kribbellaceae</taxon>
        <taxon>Kribbella</taxon>
    </lineage>
</organism>
<keyword evidence="1" id="KW-0479">Metal-binding</keyword>
<dbReference type="GO" id="GO:0046872">
    <property type="term" value="F:metal ion binding"/>
    <property type="evidence" value="ECO:0007669"/>
    <property type="project" value="UniProtKB-KW"/>
</dbReference>